<accession>A0ABU8RUQ8</accession>
<dbReference type="EMBL" id="JBBHJZ010000001">
    <property type="protein sequence ID" value="MEJ5976698.1"/>
    <property type="molecule type" value="Genomic_DNA"/>
</dbReference>
<sequence length="103" mass="10687">MEHTTAIGPEDASPADRRETRATTEGVDAQNANEFDIEHGLAGIEVKPFSPAAPGTPKTSQAQNDAGNKDRQAQSGGLVSERRNPGRDDGVNASTVDGGASEE</sequence>
<organism evidence="2 3">
    <name type="scientific">Novosphingobium anseongense</name>
    <dbReference type="NCBI Taxonomy" id="3133436"/>
    <lineage>
        <taxon>Bacteria</taxon>
        <taxon>Pseudomonadati</taxon>
        <taxon>Pseudomonadota</taxon>
        <taxon>Alphaproteobacteria</taxon>
        <taxon>Sphingomonadales</taxon>
        <taxon>Sphingomonadaceae</taxon>
        <taxon>Novosphingobium</taxon>
    </lineage>
</organism>
<dbReference type="Proteomes" id="UP001361239">
    <property type="component" value="Unassembled WGS sequence"/>
</dbReference>
<reference evidence="2 3" key="1">
    <citation type="submission" date="2024-03" db="EMBL/GenBank/DDBJ databases">
        <authorList>
            <person name="Jo J.-H."/>
        </authorList>
    </citation>
    <scope>NUCLEOTIDE SEQUENCE [LARGE SCALE GENOMIC DNA]</scope>
    <source>
        <strain evidence="2 3">PS1R-30</strain>
    </source>
</reference>
<evidence type="ECO:0000313" key="2">
    <source>
        <dbReference type="EMBL" id="MEJ5976698.1"/>
    </source>
</evidence>
<feature type="region of interest" description="Disordered" evidence="1">
    <location>
        <begin position="1"/>
        <end position="103"/>
    </location>
</feature>
<name>A0ABU8RUQ8_9SPHN</name>
<dbReference type="RefSeq" id="WP_339586600.1">
    <property type="nucleotide sequence ID" value="NZ_JBBHJZ010000001.1"/>
</dbReference>
<gene>
    <name evidence="2" type="ORF">WG901_08635</name>
</gene>
<feature type="compositionally biased region" description="Basic and acidic residues" evidence="1">
    <location>
        <begin position="80"/>
        <end position="90"/>
    </location>
</feature>
<keyword evidence="3" id="KW-1185">Reference proteome</keyword>
<protein>
    <submittedName>
        <fullName evidence="2">Uncharacterized protein</fullName>
    </submittedName>
</protein>
<feature type="compositionally biased region" description="Polar residues" evidence="1">
    <location>
        <begin position="57"/>
        <end position="66"/>
    </location>
</feature>
<comment type="caution">
    <text evidence="2">The sequence shown here is derived from an EMBL/GenBank/DDBJ whole genome shotgun (WGS) entry which is preliminary data.</text>
</comment>
<proteinExistence type="predicted"/>
<evidence type="ECO:0000256" key="1">
    <source>
        <dbReference type="SAM" id="MobiDB-lite"/>
    </source>
</evidence>
<evidence type="ECO:0000313" key="3">
    <source>
        <dbReference type="Proteomes" id="UP001361239"/>
    </source>
</evidence>